<dbReference type="CDD" id="cd16442">
    <property type="entry name" value="BPL"/>
    <property type="match status" value="1"/>
</dbReference>
<dbReference type="InterPro" id="IPR045864">
    <property type="entry name" value="aa-tRNA-synth_II/BPL/LPL"/>
</dbReference>
<keyword evidence="1 5" id="KW-0436">Ligase</keyword>
<keyword evidence="6" id="KW-1185">Reference proteome</keyword>
<dbReference type="SUPFAM" id="SSF55681">
    <property type="entry name" value="Class II aaRS and biotin synthetases"/>
    <property type="match status" value="1"/>
</dbReference>
<dbReference type="GO" id="GO:0004077">
    <property type="term" value="F:biotin--[biotin carboxyl-carrier protein] ligase activity"/>
    <property type="evidence" value="ECO:0007669"/>
    <property type="project" value="UniProtKB-EC"/>
</dbReference>
<comment type="caution">
    <text evidence="5">The sequence shown here is derived from an EMBL/GenBank/DDBJ whole genome shotgun (WGS) entry which is preliminary data.</text>
</comment>
<dbReference type="InterPro" id="IPR004143">
    <property type="entry name" value="BPL_LPL_catalytic"/>
</dbReference>
<dbReference type="RefSeq" id="WP_191718421.1">
    <property type="nucleotide sequence ID" value="NZ_JACSQP010000003.1"/>
</dbReference>
<feature type="domain" description="BPL/LPL catalytic" evidence="4">
    <location>
        <begin position="4"/>
        <end position="195"/>
    </location>
</feature>
<dbReference type="InterPro" id="IPR003142">
    <property type="entry name" value="BPL_C"/>
</dbReference>
<dbReference type="PANTHER" id="PTHR12835:SF5">
    <property type="entry name" value="BIOTIN--PROTEIN LIGASE"/>
    <property type="match status" value="1"/>
</dbReference>
<evidence type="ECO:0000313" key="6">
    <source>
        <dbReference type="Proteomes" id="UP000648352"/>
    </source>
</evidence>
<dbReference type="NCBIfam" id="TIGR00121">
    <property type="entry name" value="birA_ligase"/>
    <property type="match status" value="1"/>
</dbReference>
<sequence length="264" mass="27114">MTLPTAGFPLAAAVSPRLQVVGSTGSTNADLVRDAQRDPVGHPHLSVLLTDDQRAGRGRLDRHWTTPPGTALAVSVLLRVPTLPAHARGWIPLLAGTAMTAAIADALRGRSHEVRMKWPNDVLLDGGKVCGILAEAVPGDAGAVVVGAGVNTTMTPADLPVPTATSFAAVGVTVDLDDLLARYLREYDRLLGTLVAAGGDAAASGVRDEVSARCDTLGRDVSVAMPDGGVLVGRAVRLDADGRLVVEVAGVETVVSAGDVVHVR</sequence>
<name>A0ABR8S1A4_9MICO</name>
<evidence type="ECO:0000256" key="1">
    <source>
        <dbReference type="ARBA" id="ARBA00022598"/>
    </source>
</evidence>
<accession>A0ABR8S1A4</accession>
<dbReference type="EC" id="6.3.4.15" evidence="3"/>
<dbReference type="Gene3D" id="3.30.930.10">
    <property type="entry name" value="Bira Bifunctional Protein, Domain 2"/>
    <property type="match status" value="1"/>
</dbReference>
<proteinExistence type="predicted"/>
<dbReference type="Pfam" id="PF03099">
    <property type="entry name" value="BPL_LplA_LipB"/>
    <property type="match status" value="1"/>
</dbReference>
<dbReference type="Pfam" id="PF02237">
    <property type="entry name" value="BPL_C"/>
    <property type="match status" value="1"/>
</dbReference>
<evidence type="ECO:0000313" key="5">
    <source>
        <dbReference type="EMBL" id="MBD7957243.1"/>
    </source>
</evidence>
<dbReference type="PROSITE" id="PS51733">
    <property type="entry name" value="BPL_LPL_CATALYTIC"/>
    <property type="match status" value="1"/>
</dbReference>
<dbReference type="Proteomes" id="UP000648352">
    <property type="component" value="Unassembled WGS sequence"/>
</dbReference>
<protein>
    <recommendedName>
        <fullName evidence="3">biotin--[biotin carboxyl-carrier protein] ligase</fullName>
        <ecNumber evidence="3">6.3.4.15</ecNumber>
    </recommendedName>
</protein>
<keyword evidence="2" id="KW-0092">Biotin</keyword>
<dbReference type="Gene3D" id="2.30.30.100">
    <property type="match status" value="1"/>
</dbReference>
<evidence type="ECO:0000259" key="4">
    <source>
        <dbReference type="PROSITE" id="PS51733"/>
    </source>
</evidence>
<evidence type="ECO:0000256" key="3">
    <source>
        <dbReference type="ARBA" id="ARBA00024227"/>
    </source>
</evidence>
<reference evidence="5 6" key="1">
    <citation type="submission" date="2020-08" db="EMBL/GenBank/DDBJ databases">
        <title>A Genomic Blueprint of the Chicken Gut Microbiome.</title>
        <authorList>
            <person name="Gilroy R."/>
            <person name="Ravi A."/>
            <person name="Getino M."/>
            <person name="Pursley I."/>
            <person name="Horton D.L."/>
            <person name="Alikhan N.-F."/>
            <person name="Baker D."/>
            <person name="Gharbi K."/>
            <person name="Hall N."/>
            <person name="Watson M."/>
            <person name="Adriaenssens E.M."/>
            <person name="Foster-Nyarko E."/>
            <person name="Jarju S."/>
            <person name="Secka A."/>
            <person name="Antonio M."/>
            <person name="Oren A."/>
            <person name="Chaudhuri R."/>
            <person name="La Ragione R.M."/>
            <person name="Hildebrand F."/>
            <person name="Pallen M.J."/>
        </authorList>
    </citation>
    <scope>NUCLEOTIDE SEQUENCE [LARGE SCALE GENOMIC DNA]</scope>
    <source>
        <strain evidence="5 6">Sa4CUA7</strain>
    </source>
</reference>
<dbReference type="EMBL" id="JACSQP010000003">
    <property type="protein sequence ID" value="MBD7957243.1"/>
    <property type="molecule type" value="Genomic_DNA"/>
</dbReference>
<evidence type="ECO:0000256" key="2">
    <source>
        <dbReference type="ARBA" id="ARBA00023267"/>
    </source>
</evidence>
<gene>
    <name evidence="5" type="ORF">H9651_06305</name>
</gene>
<dbReference type="InterPro" id="IPR004408">
    <property type="entry name" value="Biotin_CoA_COase_ligase"/>
</dbReference>
<dbReference type="PANTHER" id="PTHR12835">
    <property type="entry name" value="BIOTIN PROTEIN LIGASE"/>
    <property type="match status" value="1"/>
</dbReference>
<organism evidence="5 6">
    <name type="scientific">Microbacterium pullorum</name>
    <dbReference type="NCBI Taxonomy" id="2762236"/>
    <lineage>
        <taxon>Bacteria</taxon>
        <taxon>Bacillati</taxon>
        <taxon>Actinomycetota</taxon>
        <taxon>Actinomycetes</taxon>
        <taxon>Micrococcales</taxon>
        <taxon>Microbacteriaceae</taxon>
        <taxon>Microbacterium</taxon>
    </lineage>
</organism>